<evidence type="ECO:0000313" key="2">
    <source>
        <dbReference type="EMBL" id="MEQ2304269.1"/>
    </source>
</evidence>
<accession>A0ABV0ZDI9</accession>
<organism evidence="2 3">
    <name type="scientific">Ameca splendens</name>
    <dbReference type="NCBI Taxonomy" id="208324"/>
    <lineage>
        <taxon>Eukaryota</taxon>
        <taxon>Metazoa</taxon>
        <taxon>Chordata</taxon>
        <taxon>Craniata</taxon>
        <taxon>Vertebrata</taxon>
        <taxon>Euteleostomi</taxon>
        <taxon>Actinopterygii</taxon>
        <taxon>Neopterygii</taxon>
        <taxon>Teleostei</taxon>
        <taxon>Neoteleostei</taxon>
        <taxon>Acanthomorphata</taxon>
        <taxon>Ovalentaria</taxon>
        <taxon>Atherinomorphae</taxon>
        <taxon>Cyprinodontiformes</taxon>
        <taxon>Goodeidae</taxon>
        <taxon>Ameca</taxon>
    </lineage>
</organism>
<evidence type="ECO:0000313" key="3">
    <source>
        <dbReference type="Proteomes" id="UP001469553"/>
    </source>
</evidence>
<feature type="compositionally biased region" description="Basic and acidic residues" evidence="1">
    <location>
        <begin position="29"/>
        <end position="42"/>
    </location>
</feature>
<dbReference type="PRINTS" id="PR01217">
    <property type="entry name" value="PRICHEXTENSN"/>
</dbReference>
<reference evidence="2 3" key="1">
    <citation type="submission" date="2021-06" db="EMBL/GenBank/DDBJ databases">
        <authorList>
            <person name="Palmer J.M."/>
        </authorList>
    </citation>
    <scope>NUCLEOTIDE SEQUENCE [LARGE SCALE GENOMIC DNA]</scope>
    <source>
        <strain evidence="2 3">AS_MEX2019</strain>
        <tissue evidence="2">Muscle</tissue>
    </source>
</reference>
<feature type="region of interest" description="Disordered" evidence="1">
    <location>
        <begin position="1"/>
        <end position="57"/>
    </location>
</feature>
<protein>
    <submittedName>
        <fullName evidence="2">Uncharacterized protein</fullName>
    </submittedName>
</protein>
<sequence>MHSAKAKEAVTKTADKKAPRRVSAVRRKKEQEALKKTDEKPRRQALPRIPTLEPKVSRIRRLGPLLKAKIKEKAKMSKTVKEAKTQEEPTESAQEVSPCRPAPVYCPAPPGWYVHHIVTDTPYPPPTMSAPSAPIVTVHPAAPPSQPSYQQQPPPPPMQALYAHYQPYQPPVQPIMPPPPEPSPPVQPEQPEQPEAPQPEPLVEPQATTPAAESHPVAAEVQAAEKKAKVADSVKGAKKDKTKLPAEAKKEKPAKEKSKVPAEAKKERLAKGKSKLPAVAKKERPAKEKTRSASVSRKEPAAVQQKRKSVSKRTAPAVKSKVRLSKDKKDPEPRPQPLRLRMRLEADKRTNVTSRAEEKKPIRISFKSGKPTKAEKKPVKEAQDKDKRPPKTSKCDIVNVVCSSPFFTQDLVYQFK</sequence>
<dbReference type="Proteomes" id="UP001469553">
    <property type="component" value="Unassembled WGS sequence"/>
</dbReference>
<proteinExistence type="predicted"/>
<feature type="compositionally biased region" description="Basic and acidic residues" evidence="1">
    <location>
        <begin position="223"/>
        <end position="270"/>
    </location>
</feature>
<feature type="compositionally biased region" description="Basic residues" evidence="1">
    <location>
        <begin position="18"/>
        <end position="28"/>
    </location>
</feature>
<feature type="compositionally biased region" description="Basic and acidic residues" evidence="1">
    <location>
        <begin position="372"/>
        <end position="389"/>
    </location>
</feature>
<feature type="region of interest" description="Disordered" evidence="1">
    <location>
        <begin position="73"/>
        <end position="101"/>
    </location>
</feature>
<comment type="caution">
    <text evidence="2">The sequence shown here is derived from an EMBL/GenBank/DDBJ whole genome shotgun (WGS) entry which is preliminary data.</text>
</comment>
<feature type="region of interest" description="Disordered" evidence="1">
    <location>
        <begin position="122"/>
        <end position="394"/>
    </location>
</feature>
<name>A0ABV0ZDI9_9TELE</name>
<feature type="compositionally biased region" description="Basic and acidic residues" evidence="1">
    <location>
        <begin position="1"/>
        <end position="17"/>
    </location>
</feature>
<keyword evidence="3" id="KW-1185">Reference proteome</keyword>
<feature type="compositionally biased region" description="Pro residues" evidence="1">
    <location>
        <begin position="141"/>
        <end position="158"/>
    </location>
</feature>
<gene>
    <name evidence="2" type="ORF">AMECASPLE_025242</name>
</gene>
<feature type="compositionally biased region" description="Basic and acidic residues" evidence="1">
    <location>
        <begin position="280"/>
        <end position="300"/>
    </location>
</feature>
<feature type="compositionally biased region" description="Pro residues" evidence="1">
    <location>
        <begin position="168"/>
        <end position="188"/>
    </location>
</feature>
<feature type="compositionally biased region" description="Basic and acidic residues" evidence="1">
    <location>
        <begin position="342"/>
        <end position="361"/>
    </location>
</feature>
<dbReference type="EMBL" id="JAHRIP010058899">
    <property type="protein sequence ID" value="MEQ2304269.1"/>
    <property type="molecule type" value="Genomic_DNA"/>
</dbReference>
<evidence type="ECO:0000256" key="1">
    <source>
        <dbReference type="SAM" id="MobiDB-lite"/>
    </source>
</evidence>
<feature type="compositionally biased region" description="Basic and acidic residues" evidence="1">
    <location>
        <begin position="324"/>
        <end position="333"/>
    </location>
</feature>
<feature type="compositionally biased region" description="Basic and acidic residues" evidence="1">
    <location>
        <begin position="73"/>
        <end position="87"/>
    </location>
</feature>